<dbReference type="InterPro" id="IPR027417">
    <property type="entry name" value="P-loop_NTPase"/>
</dbReference>
<sequence length="286" mass="32121">MIPSAQEWSENPNKHALLFGMSGLGKTYISNMLRASGDWFHYSIDYRIGTRYMGEFIVDNFKAHALLDPFLAELLLSDSIYIASNLTFENLAPLSTYLGKPGSSALGGLPIDEYMRRQKQHHIAEVSALMDTPYFIKRATELYGYDNFICDSGGSICEVVDPWNPLDPTLKTLSDSTLMIWIEGGNEHTEALIARFNASPKPMCYQASFLLPFWDEYLKENNVKQEDVNPNDFIRAAYRAALTARQPRYQAMADNWGISVPASEVARLKSPDDFNALVAGTLENHA</sequence>
<proteinExistence type="predicted"/>
<protein>
    <submittedName>
        <fullName evidence="1">ATPase</fullName>
    </submittedName>
</protein>
<dbReference type="Gene3D" id="3.40.50.300">
    <property type="entry name" value="P-loop containing nucleotide triphosphate hydrolases"/>
    <property type="match status" value="1"/>
</dbReference>
<dbReference type="OrthoDB" id="9777291at2"/>
<organism evidence="1 2">
    <name type="scientific">Falsihalocynthiibacter arcticus</name>
    <dbReference type="NCBI Taxonomy" id="1579316"/>
    <lineage>
        <taxon>Bacteria</taxon>
        <taxon>Pseudomonadati</taxon>
        <taxon>Pseudomonadota</taxon>
        <taxon>Alphaproteobacteria</taxon>
        <taxon>Rhodobacterales</taxon>
        <taxon>Roseobacteraceae</taxon>
        <taxon>Falsihalocynthiibacter</taxon>
    </lineage>
</organism>
<reference evidence="1 2" key="1">
    <citation type="submission" date="2016-02" db="EMBL/GenBank/DDBJ databases">
        <title>Complete genome sequence of Halocynthiibacter arcticus PAMC 20958t from arctic marine sediment.</title>
        <authorList>
            <person name="Lee Y.M."/>
            <person name="Baek K."/>
            <person name="Lee H.K."/>
            <person name="Shin S.C."/>
        </authorList>
    </citation>
    <scope>NUCLEOTIDE SEQUENCE [LARGE SCALE GENOMIC DNA]</scope>
    <source>
        <strain evidence="1">PAMC 20958</strain>
    </source>
</reference>
<accession>A0A126V309</accession>
<dbReference type="KEGG" id="hat:RC74_16925"/>
<evidence type="ECO:0000313" key="2">
    <source>
        <dbReference type="Proteomes" id="UP000070371"/>
    </source>
</evidence>
<dbReference type="RefSeq" id="WP_039003534.1">
    <property type="nucleotide sequence ID" value="NZ_CP014327.1"/>
</dbReference>
<keyword evidence="2" id="KW-1185">Reference proteome</keyword>
<dbReference type="SUPFAM" id="SSF52540">
    <property type="entry name" value="P-loop containing nucleoside triphosphate hydrolases"/>
    <property type="match status" value="1"/>
</dbReference>
<dbReference type="Proteomes" id="UP000070371">
    <property type="component" value="Chromosome"/>
</dbReference>
<evidence type="ECO:0000313" key="1">
    <source>
        <dbReference type="EMBL" id="AML52721.1"/>
    </source>
</evidence>
<dbReference type="STRING" id="1579316.RC74_16925"/>
<gene>
    <name evidence="1" type="ORF">RC74_16925</name>
</gene>
<dbReference type="EMBL" id="CP014327">
    <property type="protein sequence ID" value="AML52721.1"/>
    <property type="molecule type" value="Genomic_DNA"/>
</dbReference>
<dbReference type="AlphaFoldDB" id="A0A126V309"/>
<name>A0A126V309_9RHOB</name>